<feature type="compositionally biased region" description="Basic and acidic residues" evidence="1">
    <location>
        <begin position="165"/>
        <end position="178"/>
    </location>
</feature>
<dbReference type="EMBL" id="SOZI01000115">
    <property type="protein sequence ID" value="TNY18940.1"/>
    <property type="molecule type" value="Genomic_DNA"/>
</dbReference>
<dbReference type="AlphaFoldDB" id="A0A5C5FQ78"/>
<keyword evidence="3" id="KW-1185">Reference proteome</keyword>
<dbReference type="Proteomes" id="UP000311382">
    <property type="component" value="Unassembled WGS sequence"/>
</dbReference>
<comment type="caution">
    <text evidence="2">The sequence shown here is derived from an EMBL/GenBank/DDBJ whole genome shotgun (WGS) entry which is preliminary data.</text>
</comment>
<accession>A0A5C5FQ78</accession>
<name>A0A5C5FQ78_9BASI</name>
<reference evidence="2 3" key="1">
    <citation type="submission" date="2019-03" db="EMBL/GenBank/DDBJ databases">
        <title>Rhodosporidium diobovatum UCD-FST 08-225 genome sequencing, assembly, and annotation.</title>
        <authorList>
            <person name="Fakankun I.U."/>
            <person name="Fristensky B."/>
            <person name="Levin D.B."/>
        </authorList>
    </citation>
    <scope>NUCLEOTIDE SEQUENCE [LARGE SCALE GENOMIC DNA]</scope>
    <source>
        <strain evidence="2 3">UCD-FST 08-225</strain>
    </source>
</reference>
<feature type="compositionally biased region" description="Low complexity" evidence="1">
    <location>
        <begin position="142"/>
        <end position="151"/>
    </location>
</feature>
<sequence>MRVGGSDGQRACLMPLSFLPLTSLSPRFSQISTCCPPPPSCLHARILVPAPAHGLARRVRRARRRRYFFRLCARLAPRRHRARGMAQRAEGSRRLDCGPGAAASAGTRRRSRFPPAPRPHEPTWLVAPASLAASALSGTSSLSSLSPTLGAQAHAHPLARACAPNEDKTYLSTDASRE</sequence>
<feature type="region of interest" description="Disordered" evidence="1">
    <location>
        <begin position="142"/>
        <end position="178"/>
    </location>
</feature>
<evidence type="ECO:0000313" key="2">
    <source>
        <dbReference type="EMBL" id="TNY18940.1"/>
    </source>
</evidence>
<proteinExistence type="predicted"/>
<evidence type="ECO:0000256" key="1">
    <source>
        <dbReference type="SAM" id="MobiDB-lite"/>
    </source>
</evidence>
<feature type="region of interest" description="Disordered" evidence="1">
    <location>
        <begin position="82"/>
        <end position="122"/>
    </location>
</feature>
<organism evidence="2 3">
    <name type="scientific">Rhodotorula diobovata</name>
    <dbReference type="NCBI Taxonomy" id="5288"/>
    <lineage>
        <taxon>Eukaryota</taxon>
        <taxon>Fungi</taxon>
        <taxon>Dikarya</taxon>
        <taxon>Basidiomycota</taxon>
        <taxon>Pucciniomycotina</taxon>
        <taxon>Microbotryomycetes</taxon>
        <taxon>Sporidiobolales</taxon>
        <taxon>Sporidiobolaceae</taxon>
        <taxon>Rhodotorula</taxon>
    </lineage>
</organism>
<protein>
    <submittedName>
        <fullName evidence="2">Uncharacterized protein</fullName>
    </submittedName>
</protein>
<gene>
    <name evidence="2" type="ORF">DMC30DRAFT_28713</name>
</gene>
<evidence type="ECO:0000313" key="3">
    <source>
        <dbReference type="Proteomes" id="UP000311382"/>
    </source>
</evidence>